<organism evidence="2 3">
    <name type="scientific">Pendulispora rubella</name>
    <dbReference type="NCBI Taxonomy" id="2741070"/>
    <lineage>
        <taxon>Bacteria</taxon>
        <taxon>Pseudomonadati</taxon>
        <taxon>Myxococcota</taxon>
        <taxon>Myxococcia</taxon>
        <taxon>Myxococcales</taxon>
        <taxon>Sorangiineae</taxon>
        <taxon>Pendulisporaceae</taxon>
        <taxon>Pendulispora</taxon>
    </lineage>
</organism>
<protein>
    <submittedName>
        <fullName evidence="2">SMP-30/gluconolactonase/LRE family protein</fullName>
    </submittedName>
</protein>
<dbReference type="EMBL" id="CP089983">
    <property type="protein sequence ID" value="WXB05124.1"/>
    <property type="molecule type" value="Genomic_DNA"/>
</dbReference>
<dbReference type="Proteomes" id="UP001374803">
    <property type="component" value="Chromosome"/>
</dbReference>
<evidence type="ECO:0000313" key="2">
    <source>
        <dbReference type="EMBL" id="WXB05124.1"/>
    </source>
</evidence>
<dbReference type="SUPFAM" id="SSF63829">
    <property type="entry name" value="Calcium-dependent phosphotriesterase"/>
    <property type="match status" value="1"/>
</dbReference>
<proteinExistence type="predicted"/>
<keyword evidence="3" id="KW-1185">Reference proteome</keyword>
<dbReference type="Gene3D" id="2.120.10.30">
    <property type="entry name" value="TolB, C-terminal domain"/>
    <property type="match status" value="1"/>
</dbReference>
<dbReference type="InterPro" id="IPR011042">
    <property type="entry name" value="6-blade_b-propeller_TolB-like"/>
</dbReference>
<evidence type="ECO:0000256" key="1">
    <source>
        <dbReference type="SAM" id="SignalP"/>
    </source>
</evidence>
<feature type="signal peptide" evidence="1">
    <location>
        <begin position="1"/>
        <end position="19"/>
    </location>
</feature>
<accession>A0ABZ2L2E6</accession>
<keyword evidence="1" id="KW-0732">Signal</keyword>
<gene>
    <name evidence="2" type="ORF">LVJ94_50550</name>
</gene>
<name>A0ABZ2L2E6_9BACT</name>
<sequence>MTSHALFIAPFFLAVVGCASTPAASPPPPLSGFAAPESVLYDPEGDQYFVSNIQGDPFAVDHDGFISRVAPDGTLIALRFIDGRGATDGLSAPKGTALVGRTLYVADIDRVRLYDADTGESRGSIAIPGATFLNDVDAAPDGTVYVTDSAVRREGSRFVPNGTEAVYAIKEGETPRPIARGDLGSPNGIAWNDGKLEIVTLVSGEWITLSLSGEILQRSTLPTGMLDGVVKRETGELLVSSWNGPAIYSVRAGAAAKTLFANTLGADIGYDPKRTRVLLPNMTENTVSFVPIPR</sequence>
<reference evidence="2" key="1">
    <citation type="submission" date="2021-12" db="EMBL/GenBank/DDBJ databases">
        <title>Discovery of the Pendulisporaceae a myxobacterial family with distinct sporulation behavior and unique specialized metabolism.</title>
        <authorList>
            <person name="Garcia R."/>
            <person name="Popoff A."/>
            <person name="Bader C.D."/>
            <person name="Loehr J."/>
            <person name="Walesch S."/>
            <person name="Walt C."/>
            <person name="Boldt J."/>
            <person name="Bunk B."/>
            <person name="Haeckl F.J.F.P.J."/>
            <person name="Gunesch A.P."/>
            <person name="Birkelbach J."/>
            <person name="Nuebel U."/>
            <person name="Pietschmann T."/>
            <person name="Bach T."/>
            <person name="Mueller R."/>
        </authorList>
    </citation>
    <scope>NUCLEOTIDE SEQUENCE</scope>
    <source>
        <strain evidence="2">MSr11367</strain>
    </source>
</reference>
<dbReference type="RefSeq" id="WP_394834766.1">
    <property type="nucleotide sequence ID" value="NZ_CP089929.1"/>
</dbReference>
<evidence type="ECO:0000313" key="3">
    <source>
        <dbReference type="Proteomes" id="UP001374803"/>
    </source>
</evidence>
<feature type="chain" id="PRO_5045742182" evidence="1">
    <location>
        <begin position="20"/>
        <end position="294"/>
    </location>
</feature>